<keyword evidence="1" id="KW-0255">Endonuclease</keyword>
<dbReference type="RefSeq" id="WP_328986047.1">
    <property type="nucleotide sequence ID" value="NZ_CP121472.1"/>
</dbReference>
<gene>
    <name evidence="1" type="primary">cas6</name>
    <name evidence="1" type="ORF">Thiowin_00375</name>
</gene>
<dbReference type="EC" id="3.1.-.-" evidence="1"/>
<dbReference type="InterPro" id="IPR014174">
    <property type="entry name" value="CRISPR-assoc_prot_Cas6/Cmx6"/>
</dbReference>
<evidence type="ECO:0000313" key="1">
    <source>
        <dbReference type="EMBL" id="WPL15476.1"/>
    </source>
</evidence>
<dbReference type="EMBL" id="CP121472">
    <property type="protein sequence ID" value="WPL15476.1"/>
    <property type="molecule type" value="Genomic_DNA"/>
</dbReference>
<name>A0ABZ0S5K8_9GAMM</name>
<keyword evidence="1" id="KW-0378">Hydrolase</keyword>
<dbReference type="Proteomes" id="UP001432180">
    <property type="component" value="Chromosome"/>
</dbReference>
<dbReference type="NCBIfam" id="TIGR02807">
    <property type="entry name" value="cas6_cmx6"/>
    <property type="match status" value="1"/>
</dbReference>
<reference evidence="1 2" key="1">
    <citation type="journal article" date="2023" name="Microorganisms">
        <title>Thiorhodovibrio frisius and Trv. litoralis spp. nov., Two Novel Members from a Clade of Fastidious Purple Sulfur Bacteria That Exhibit Unique Red-Shifted Light-Harvesting Capabilities.</title>
        <authorList>
            <person name="Methner A."/>
            <person name="Kuzyk S.B."/>
            <person name="Petersen J."/>
            <person name="Bauer S."/>
            <person name="Brinkmann H."/>
            <person name="Sichau K."/>
            <person name="Wanner G."/>
            <person name="Wolf J."/>
            <person name="Neumann-Schaal M."/>
            <person name="Henke P."/>
            <person name="Tank M."/>
            <person name="Sproer C."/>
            <person name="Bunk B."/>
            <person name="Overmann J."/>
        </authorList>
    </citation>
    <scope>NUCLEOTIDE SEQUENCE [LARGE SCALE GENOMIC DNA]</scope>
    <source>
        <strain evidence="1 2">DSM 6702</strain>
    </source>
</reference>
<proteinExistence type="predicted"/>
<accession>A0ABZ0S5K8</accession>
<dbReference type="GO" id="GO:0004519">
    <property type="term" value="F:endonuclease activity"/>
    <property type="evidence" value="ECO:0007669"/>
    <property type="project" value="UniProtKB-KW"/>
</dbReference>
<dbReference type="GO" id="GO:0016787">
    <property type="term" value="F:hydrolase activity"/>
    <property type="evidence" value="ECO:0007669"/>
    <property type="project" value="UniProtKB-KW"/>
</dbReference>
<dbReference type="Pfam" id="PF09559">
    <property type="entry name" value="Cas6"/>
    <property type="match status" value="1"/>
</dbReference>
<sequence>MTHSYWQEDQTEPAPSIRDEVVDVLFSLKCRALPVDHAEALAHALLGAAPWIGEEDCCGIHSVHVAGSQNGWQRPEADADQPLILSRRTKLGIRVPKKRVADLRAALEHRDFDIAGHVLHLESAKERLLSRETTLFSRYVCHPQPKPGRDSTHDSESDFLDWAAAALAELDIKIRKALCGKSVKVRYSGGWLPTRGLMLADLGLEESLRLQQQGLGPHRELGCGLFIPHKGIEAVGPTKGSG</sequence>
<keyword evidence="1" id="KW-0540">Nuclease</keyword>
<evidence type="ECO:0000313" key="2">
    <source>
        <dbReference type="Proteomes" id="UP001432180"/>
    </source>
</evidence>
<keyword evidence="2" id="KW-1185">Reference proteome</keyword>
<organism evidence="1 2">
    <name type="scientific">Thiorhodovibrio winogradskyi</name>
    <dbReference type="NCBI Taxonomy" id="77007"/>
    <lineage>
        <taxon>Bacteria</taxon>
        <taxon>Pseudomonadati</taxon>
        <taxon>Pseudomonadota</taxon>
        <taxon>Gammaproteobacteria</taxon>
        <taxon>Chromatiales</taxon>
        <taxon>Chromatiaceae</taxon>
        <taxon>Thiorhodovibrio</taxon>
    </lineage>
</organism>
<protein>
    <submittedName>
        <fullName evidence="1">CRISPR-associated endonuclease Cas6</fullName>
        <ecNumber evidence="1">3.1.-.-</ecNumber>
    </submittedName>
</protein>